<gene>
    <name evidence="2" type="ORF">GCM10010844_43150</name>
</gene>
<comment type="caution">
    <text evidence="2">The sequence shown here is derived from an EMBL/GenBank/DDBJ whole genome shotgun (WGS) entry which is preliminary data.</text>
</comment>
<keyword evidence="1" id="KW-1133">Transmembrane helix</keyword>
<sequence>MTATHLRALITVHTRATAQVQTDTFWRALLPTLTPVPHRTGAGSFTPQMQAVAERLNPDLRARALTGHLLLFEDVNRPHPNECLISVHPDTQEVSVRIFGRYLTDLQSTTEWVVHRLLDAQEQLVITPHTRCFVLIDVHGRRSDLITGRVVPPRHRVWAGFYREHRYVVNITAAVTLLTLGVVLFISPAAPHDPLGKFYGVCERVLSAAVMNIFLLIGQFYAYRRNRRVVEWERH</sequence>
<name>A0ABQ2FRH0_9DEIO</name>
<proteinExistence type="predicted"/>
<dbReference type="Proteomes" id="UP000604341">
    <property type="component" value="Unassembled WGS sequence"/>
</dbReference>
<feature type="transmembrane region" description="Helical" evidence="1">
    <location>
        <begin position="206"/>
        <end position="223"/>
    </location>
</feature>
<accession>A0ABQ2FRH0</accession>
<feature type="transmembrane region" description="Helical" evidence="1">
    <location>
        <begin position="167"/>
        <end position="186"/>
    </location>
</feature>
<evidence type="ECO:0000313" key="3">
    <source>
        <dbReference type="Proteomes" id="UP000604341"/>
    </source>
</evidence>
<dbReference type="EMBL" id="BMPE01000033">
    <property type="protein sequence ID" value="GGL19563.1"/>
    <property type="molecule type" value="Genomic_DNA"/>
</dbReference>
<evidence type="ECO:0000313" key="2">
    <source>
        <dbReference type="EMBL" id="GGL19563.1"/>
    </source>
</evidence>
<organism evidence="2 3">
    <name type="scientific">Deinococcus radiotolerans</name>
    <dbReference type="NCBI Taxonomy" id="1309407"/>
    <lineage>
        <taxon>Bacteria</taxon>
        <taxon>Thermotogati</taxon>
        <taxon>Deinococcota</taxon>
        <taxon>Deinococci</taxon>
        <taxon>Deinococcales</taxon>
        <taxon>Deinococcaceae</taxon>
        <taxon>Deinococcus</taxon>
    </lineage>
</organism>
<keyword evidence="3" id="KW-1185">Reference proteome</keyword>
<keyword evidence="1" id="KW-0472">Membrane</keyword>
<reference evidence="3" key="1">
    <citation type="journal article" date="2019" name="Int. J. Syst. Evol. Microbiol.">
        <title>The Global Catalogue of Microorganisms (GCM) 10K type strain sequencing project: providing services to taxonomists for standard genome sequencing and annotation.</title>
        <authorList>
            <consortium name="The Broad Institute Genomics Platform"/>
            <consortium name="The Broad Institute Genome Sequencing Center for Infectious Disease"/>
            <person name="Wu L."/>
            <person name="Ma J."/>
        </authorList>
    </citation>
    <scope>NUCLEOTIDE SEQUENCE [LARGE SCALE GENOMIC DNA]</scope>
    <source>
        <strain evidence="3">JCM 19173</strain>
    </source>
</reference>
<dbReference type="RefSeq" id="WP_189071032.1">
    <property type="nucleotide sequence ID" value="NZ_BMPE01000033.1"/>
</dbReference>
<evidence type="ECO:0000256" key="1">
    <source>
        <dbReference type="SAM" id="Phobius"/>
    </source>
</evidence>
<protein>
    <submittedName>
        <fullName evidence="2">Uncharacterized protein</fullName>
    </submittedName>
</protein>
<keyword evidence="1" id="KW-0812">Transmembrane</keyword>